<evidence type="ECO:0000256" key="2">
    <source>
        <dbReference type="ARBA" id="ARBA00001947"/>
    </source>
</evidence>
<comment type="similarity">
    <text evidence="4">Belongs to the peptidase M20A family.</text>
</comment>
<dbReference type="SUPFAM" id="SSF53187">
    <property type="entry name" value="Zn-dependent exopeptidases"/>
    <property type="match status" value="1"/>
</dbReference>
<evidence type="ECO:0000259" key="12">
    <source>
        <dbReference type="Pfam" id="PF07687"/>
    </source>
</evidence>
<dbReference type="InterPro" id="IPR011650">
    <property type="entry name" value="Peptidase_M20_dimer"/>
</dbReference>
<sequence length="408" mass="45123">MEKNLSKNIKSVLDKNFNDQVKFLQQLVRTESSNPFTPETSPPDEPIELEVAKLIKQKLEEFGLFLEFKGISSNRPNVICEIKGDGEKTLILNGHMDTIVPPENYSFDPYGGEIKNGKLLGVGSADMKASLSVFIYVAKALIDLNLELKGDLILTFVVDEEPGACSKYGTQYLLGQGIRGNAAIVAEPGTKKICIGHRGGYRFKLTTFGESVHTGTSEWERKEKGKNAIIEMTKVIQLLQETEIAFNSSSTFSGRKPVFSFPTKITGGQSINVIPDKCEAYGDVRLLPNSTPQQVKKIIGEKLDKASVNYQIQDILSVPAVEISPAEKIVELLSKHSKDILGNQPILQGAGPWNDGWMFISKGIPTVCGFGPDGEGVHSKDEYVYLESLRKITEIYLRTIIDFLEMEK</sequence>
<keyword evidence="9" id="KW-0862">Zinc</keyword>
<dbReference type="InterPro" id="IPR036264">
    <property type="entry name" value="Bact_exopeptidase_dim_dom"/>
</dbReference>
<keyword evidence="8" id="KW-0378">Hydrolase</keyword>
<dbReference type="Proteomes" id="UP000229317">
    <property type="component" value="Unassembled WGS sequence"/>
</dbReference>
<evidence type="ECO:0000256" key="5">
    <source>
        <dbReference type="ARBA" id="ARBA00011921"/>
    </source>
</evidence>
<evidence type="ECO:0000256" key="9">
    <source>
        <dbReference type="ARBA" id="ARBA00022833"/>
    </source>
</evidence>
<feature type="domain" description="Peptidase M20 dimerisation" evidence="12">
    <location>
        <begin position="195"/>
        <end position="310"/>
    </location>
</feature>
<evidence type="ECO:0000256" key="1">
    <source>
        <dbReference type="ARBA" id="ARBA00001941"/>
    </source>
</evidence>
<evidence type="ECO:0000256" key="11">
    <source>
        <dbReference type="ARBA" id="ARBA00051301"/>
    </source>
</evidence>
<dbReference type="GO" id="GO:0009014">
    <property type="term" value="F:succinyl-diaminopimelate desuccinylase activity"/>
    <property type="evidence" value="ECO:0007669"/>
    <property type="project" value="UniProtKB-EC"/>
</dbReference>
<evidence type="ECO:0000256" key="8">
    <source>
        <dbReference type="ARBA" id="ARBA00022801"/>
    </source>
</evidence>
<dbReference type="GO" id="GO:0046872">
    <property type="term" value="F:metal ion binding"/>
    <property type="evidence" value="ECO:0007669"/>
    <property type="project" value="UniProtKB-KW"/>
</dbReference>
<keyword evidence="10" id="KW-0170">Cobalt</keyword>
<dbReference type="InterPro" id="IPR002933">
    <property type="entry name" value="Peptidase_M20"/>
</dbReference>
<dbReference type="Gene3D" id="3.40.630.10">
    <property type="entry name" value="Zn peptidases"/>
    <property type="match status" value="1"/>
</dbReference>
<dbReference type="InterPro" id="IPR050072">
    <property type="entry name" value="Peptidase_M20A"/>
</dbReference>
<dbReference type="GO" id="GO:0009089">
    <property type="term" value="P:lysine biosynthetic process via diaminopimelate"/>
    <property type="evidence" value="ECO:0007669"/>
    <property type="project" value="UniProtKB-UniPathway"/>
</dbReference>
<dbReference type="EMBL" id="PCVO01000053">
    <property type="protein sequence ID" value="PIQ74986.1"/>
    <property type="molecule type" value="Genomic_DNA"/>
</dbReference>
<evidence type="ECO:0000256" key="7">
    <source>
        <dbReference type="ARBA" id="ARBA00022723"/>
    </source>
</evidence>
<dbReference type="Pfam" id="PF01546">
    <property type="entry name" value="Peptidase_M20"/>
    <property type="match status" value="1"/>
</dbReference>
<comment type="caution">
    <text evidence="13">The sequence shown here is derived from an EMBL/GenBank/DDBJ whole genome shotgun (WGS) entry which is preliminary data.</text>
</comment>
<name>A0A2H0KS79_9BACT</name>
<comment type="cofactor">
    <cofactor evidence="2">
        <name>Zn(2+)</name>
        <dbReference type="ChEBI" id="CHEBI:29105"/>
    </cofactor>
</comment>
<dbReference type="CDD" id="cd08659">
    <property type="entry name" value="M20_ArgE_DapE-like"/>
    <property type="match status" value="1"/>
</dbReference>
<dbReference type="PROSITE" id="PS00759">
    <property type="entry name" value="ARGE_DAPE_CPG2_2"/>
    <property type="match status" value="1"/>
</dbReference>
<evidence type="ECO:0000256" key="3">
    <source>
        <dbReference type="ARBA" id="ARBA00005130"/>
    </source>
</evidence>
<evidence type="ECO:0000313" key="13">
    <source>
        <dbReference type="EMBL" id="PIQ74986.1"/>
    </source>
</evidence>
<evidence type="ECO:0000313" key="14">
    <source>
        <dbReference type="Proteomes" id="UP000229317"/>
    </source>
</evidence>
<reference evidence="13 14" key="1">
    <citation type="submission" date="2017-09" db="EMBL/GenBank/DDBJ databases">
        <title>Depth-based differentiation of microbial function through sediment-hosted aquifers and enrichment of novel symbionts in the deep terrestrial subsurface.</title>
        <authorList>
            <person name="Probst A.J."/>
            <person name="Ladd B."/>
            <person name="Jarett J.K."/>
            <person name="Geller-Mcgrath D.E."/>
            <person name="Sieber C.M."/>
            <person name="Emerson J.B."/>
            <person name="Anantharaman K."/>
            <person name="Thomas B.C."/>
            <person name="Malmstrom R."/>
            <person name="Stieglmeier M."/>
            <person name="Klingl A."/>
            <person name="Woyke T."/>
            <person name="Ryan C.M."/>
            <person name="Banfield J.F."/>
        </authorList>
    </citation>
    <scope>NUCLEOTIDE SEQUENCE [LARGE SCALE GENOMIC DNA]</scope>
    <source>
        <strain evidence="13">CG11_big_fil_rev_8_21_14_0_20_40_15</strain>
    </source>
</reference>
<accession>A0A2H0KS79</accession>
<evidence type="ECO:0000256" key="6">
    <source>
        <dbReference type="ARBA" id="ARBA00016853"/>
    </source>
</evidence>
<dbReference type="Gene3D" id="3.30.70.360">
    <property type="match status" value="1"/>
</dbReference>
<evidence type="ECO:0000256" key="4">
    <source>
        <dbReference type="ARBA" id="ARBA00006247"/>
    </source>
</evidence>
<keyword evidence="7" id="KW-0479">Metal-binding</keyword>
<evidence type="ECO:0000256" key="10">
    <source>
        <dbReference type="ARBA" id="ARBA00023285"/>
    </source>
</evidence>
<gene>
    <name evidence="13" type="ORF">COV84_03525</name>
</gene>
<dbReference type="PANTHER" id="PTHR43808:SF32">
    <property type="entry name" value="ARGE_DAPE-RELATED DEACYLASE"/>
    <property type="match status" value="1"/>
</dbReference>
<dbReference type="PANTHER" id="PTHR43808">
    <property type="entry name" value="ACETYLORNITHINE DEACETYLASE"/>
    <property type="match status" value="1"/>
</dbReference>
<protein>
    <recommendedName>
        <fullName evidence="6">Probable succinyl-diaminopimelate desuccinylase</fullName>
        <ecNumber evidence="5">3.5.1.18</ecNumber>
    </recommendedName>
</protein>
<dbReference type="Pfam" id="PF07687">
    <property type="entry name" value="M20_dimer"/>
    <property type="match status" value="1"/>
</dbReference>
<comment type="cofactor">
    <cofactor evidence="1">
        <name>Co(2+)</name>
        <dbReference type="ChEBI" id="CHEBI:48828"/>
    </cofactor>
</comment>
<dbReference type="SUPFAM" id="SSF55031">
    <property type="entry name" value="Bacterial exopeptidase dimerisation domain"/>
    <property type="match status" value="1"/>
</dbReference>
<comment type="catalytic activity">
    <reaction evidence="11">
        <text>N-succinyl-(2S,6S)-2,6-diaminopimelate + H2O = (2S,6S)-2,6-diaminopimelate + succinate</text>
        <dbReference type="Rhea" id="RHEA:22608"/>
        <dbReference type="ChEBI" id="CHEBI:15377"/>
        <dbReference type="ChEBI" id="CHEBI:30031"/>
        <dbReference type="ChEBI" id="CHEBI:57609"/>
        <dbReference type="ChEBI" id="CHEBI:58087"/>
        <dbReference type="EC" id="3.5.1.18"/>
    </reaction>
</comment>
<dbReference type="InterPro" id="IPR010182">
    <property type="entry name" value="ArgE/DapE"/>
</dbReference>
<comment type="pathway">
    <text evidence="3">Amino-acid biosynthesis; L-lysine biosynthesis via DAP pathway; LL-2,6-diaminopimelate from (S)-tetrahydrodipicolinate (succinylase route): step 3/3.</text>
</comment>
<dbReference type="InterPro" id="IPR001261">
    <property type="entry name" value="ArgE/DapE_CS"/>
</dbReference>
<dbReference type="NCBIfam" id="TIGR01910">
    <property type="entry name" value="DapE-ArgE"/>
    <property type="match status" value="1"/>
</dbReference>
<dbReference type="EC" id="3.5.1.18" evidence="5"/>
<dbReference type="UniPathway" id="UPA00034">
    <property type="reaction ID" value="UER00021"/>
</dbReference>
<organism evidence="13 14">
    <name type="scientific">Candidatus Portnoybacteria bacterium CG11_big_fil_rev_8_21_14_0_20_40_15</name>
    <dbReference type="NCBI Taxonomy" id="1974817"/>
    <lineage>
        <taxon>Bacteria</taxon>
        <taxon>Candidatus Portnoyibacteriota</taxon>
    </lineage>
</organism>
<dbReference type="AlphaFoldDB" id="A0A2H0KS79"/>
<proteinExistence type="inferred from homology"/>